<protein>
    <recommendedName>
        <fullName evidence="4">Glucosamine-6-phosphate deaminase</fullName>
        <ecNumber evidence="4">3.5.99.6</ecNumber>
    </recommendedName>
    <alternativeName>
        <fullName evidence="4">GlcN6P deaminase</fullName>
        <shortName evidence="4">GNPDA</shortName>
    </alternativeName>
    <alternativeName>
        <fullName evidence="4">Glucosamine-6-phosphate isomerase</fullName>
    </alternativeName>
</protein>
<dbReference type="NCBIfam" id="TIGR00502">
    <property type="entry name" value="nagB"/>
    <property type="match status" value="1"/>
</dbReference>
<comment type="catalytic activity">
    <reaction evidence="1 4">
        <text>alpha-D-glucosamine 6-phosphate + H2O = beta-D-fructose 6-phosphate + NH4(+)</text>
        <dbReference type="Rhea" id="RHEA:12172"/>
        <dbReference type="ChEBI" id="CHEBI:15377"/>
        <dbReference type="ChEBI" id="CHEBI:28938"/>
        <dbReference type="ChEBI" id="CHEBI:57634"/>
        <dbReference type="ChEBI" id="CHEBI:75989"/>
        <dbReference type="EC" id="3.5.99.6"/>
    </reaction>
</comment>
<evidence type="ECO:0000256" key="4">
    <source>
        <dbReference type="HAMAP-Rule" id="MF_01241"/>
    </source>
</evidence>
<dbReference type="GO" id="GO:0005737">
    <property type="term" value="C:cytoplasm"/>
    <property type="evidence" value="ECO:0007669"/>
    <property type="project" value="TreeGrafter"/>
</dbReference>
<dbReference type="NCBIfam" id="NF001684">
    <property type="entry name" value="PRK00443.1-4"/>
    <property type="match status" value="1"/>
</dbReference>
<dbReference type="GO" id="GO:0006046">
    <property type="term" value="P:N-acetylglucosamine catabolic process"/>
    <property type="evidence" value="ECO:0007669"/>
    <property type="project" value="UniProtKB-UniRule"/>
</dbReference>
<evidence type="ECO:0000256" key="2">
    <source>
        <dbReference type="ARBA" id="ARBA00022801"/>
    </source>
</evidence>
<keyword evidence="3 4" id="KW-0119">Carbohydrate metabolism</keyword>
<reference evidence="6 7" key="1">
    <citation type="submission" date="2019-07" db="EMBL/GenBank/DDBJ databases">
        <title>Complete genome of Crassaminicella thermophila SY095.</title>
        <authorList>
            <person name="Li X."/>
        </authorList>
    </citation>
    <scope>NUCLEOTIDE SEQUENCE [LARGE SCALE GENOMIC DNA]</scope>
    <source>
        <strain evidence="6 7">SY095</strain>
    </source>
</reference>
<dbReference type="OrthoDB" id="9791139at2"/>
<dbReference type="EC" id="3.5.99.6" evidence="4"/>
<organism evidence="6 7">
    <name type="scientific">Crassaminicella thermophila</name>
    <dbReference type="NCBI Taxonomy" id="2599308"/>
    <lineage>
        <taxon>Bacteria</taxon>
        <taxon>Bacillati</taxon>
        <taxon>Bacillota</taxon>
        <taxon>Clostridia</taxon>
        <taxon>Eubacteriales</taxon>
        <taxon>Clostridiaceae</taxon>
        <taxon>Crassaminicella</taxon>
    </lineage>
</organism>
<evidence type="ECO:0000313" key="7">
    <source>
        <dbReference type="Proteomes" id="UP000324646"/>
    </source>
</evidence>
<comment type="similarity">
    <text evidence="4">Belongs to the glucosamine/galactosamine-6-phosphate isomerase family. NagB subfamily.</text>
</comment>
<comment type="caution">
    <text evidence="4">Lacks conserved residue(s) required for the propagation of feature annotation.</text>
</comment>
<keyword evidence="7" id="KW-1185">Reference proteome</keyword>
<dbReference type="CDD" id="cd01399">
    <property type="entry name" value="GlcN6P_deaminase"/>
    <property type="match status" value="1"/>
</dbReference>
<dbReference type="PROSITE" id="PS01161">
    <property type="entry name" value="GLC_GALNAC_ISOMERASE"/>
    <property type="match status" value="1"/>
</dbReference>
<dbReference type="InterPro" id="IPR018321">
    <property type="entry name" value="Glucosamine6P_isomerase_CS"/>
</dbReference>
<comment type="function">
    <text evidence="4">Catalyzes the reversible isomerization-deamination of glucosamine 6-phosphate (GlcN6P) to form fructose 6-phosphate (Fru6P) and ammonium ion.</text>
</comment>
<dbReference type="InterPro" id="IPR006148">
    <property type="entry name" value="Glc/Gal-6P_isomerase"/>
</dbReference>
<dbReference type="KEGG" id="crs:FQB35_08555"/>
<dbReference type="InterPro" id="IPR004547">
    <property type="entry name" value="Glucosamine6P_isomerase"/>
</dbReference>
<dbReference type="GO" id="GO:0006043">
    <property type="term" value="P:glucosamine catabolic process"/>
    <property type="evidence" value="ECO:0007669"/>
    <property type="project" value="TreeGrafter"/>
</dbReference>
<dbReference type="SUPFAM" id="SSF100950">
    <property type="entry name" value="NagB/RpiA/CoA transferase-like"/>
    <property type="match status" value="1"/>
</dbReference>
<dbReference type="GO" id="GO:0005975">
    <property type="term" value="P:carbohydrate metabolic process"/>
    <property type="evidence" value="ECO:0007669"/>
    <property type="project" value="InterPro"/>
</dbReference>
<evidence type="ECO:0000256" key="1">
    <source>
        <dbReference type="ARBA" id="ARBA00000644"/>
    </source>
</evidence>
<evidence type="ECO:0000256" key="3">
    <source>
        <dbReference type="ARBA" id="ARBA00023277"/>
    </source>
</evidence>
<dbReference type="RefSeq" id="WP_148809577.1">
    <property type="nucleotide sequence ID" value="NZ_CP042243.1"/>
</dbReference>
<dbReference type="AlphaFoldDB" id="A0A5C0SEQ3"/>
<sequence length="251" mass="28558">MRIICVDDYDEMSKKAANIVASQIILKPDSILGLATGATPLGMYKYLVKTYKDGHIDFEQVKTFNLDEYYGLDKENKQSYYYYMHENFFKFINISKESVNIPNGMAKDIYQESLEYERKIRQCGGIDLQVLGIGRNGHIGFNEPDIKFEALTHMVNLDEQTINDNSRFFDSMEDVPTKAISMGIKTIMHARKILLLASGKEKADAIYGAIYGKITPKLPASVLQLHPDVMFIVDKEAASKLNLEKINEVYL</sequence>
<accession>A0A5C0SEQ3</accession>
<feature type="active site" description="Proton acceptor; for enolization step" evidence="4">
    <location>
        <position position="67"/>
    </location>
</feature>
<comment type="pathway">
    <text evidence="4">Amino-sugar metabolism; N-acetylneuraminate degradation; D-fructose 6-phosphate from N-acetylneuraminate: step 5/5.</text>
</comment>
<dbReference type="Gene3D" id="3.40.50.1360">
    <property type="match status" value="1"/>
</dbReference>
<dbReference type="UniPathway" id="UPA00629">
    <property type="reaction ID" value="UER00684"/>
</dbReference>
<feature type="active site" description="Proton acceptor; for ring-opening step" evidence="4">
    <location>
        <position position="138"/>
    </location>
</feature>
<feature type="active site" description="For ring-opening step" evidence="4">
    <location>
        <position position="143"/>
    </location>
</feature>
<evidence type="ECO:0000313" key="6">
    <source>
        <dbReference type="EMBL" id="QEK12422.1"/>
    </source>
</evidence>
<dbReference type="PANTHER" id="PTHR11280:SF5">
    <property type="entry name" value="GLUCOSAMINE-6-PHOSPHATE ISOMERASE"/>
    <property type="match status" value="1"/>
</dbReference>
<dbReference type="FunFam" id="3.40.50.1360:FF:000003">
    <property type="entry name" value="Glucosamine-6-phosphate deaminase"/>
    <property type="match status" value="1"/>
</dbReference>
<dbReference type="PANTHER" id="PTHR11280">
    <property type="entry name" value="GLUCOSAMINE-6-PHOSPHATE ISOMERASE"/>
    <property type="match status" value="1"/>
</dbReference>
<feature type="active site" description="For ring-opening step" evidence="4">
    <location>
        <position position="136"/>
    </location>
</feature>
<dbReference type="InterPro" id="IPR037171">
    <property type="entry name" value="NagB/RpiA_transferase-like"/>
</dbReference>
<feature type="domain" description="Glucosamine/galactosamine-6-phosphate isomerase" evidence="5">
    <location>
        <begin position="20"/>
        <end position="224"/>
    </location>
</feature>
<dbReference type="EMBL" id="CP042243">
    <property type="protein sequence ID" value="QEK12422.1"/>
    <property type="molecule type" value="Genomic_DNA"/>
</dbReference>
<proteinExistence type="inferred from homology"/>
<dbReference type="Proteomes" id="UP000324646">
    <property type="component" value="Chromosome"/>
</dbReference>
<dbReference type="HAMAP" id="MF_01241">
    <property type="entry name" value="GlcN6P_deamin"/>
    <property type="match status" value="1"/>
</dbReference>
<name>A0A5C0SEQ3_CRATE</name>
<gene>
    <name evidence="4 6" type="primary">nagB</name>
    <name evidence="6" type="ORF">FQB35_08555</name>
</gene>
<evidence type="ECO:0000259" key="5">
    <source>
        <dbReference type="Pfam" id="PF01182"/>
    </source>
</evidence>
<dbReference type="GO" id="GO:0004342">
    <property type="term" value="F:glucosamine-6-phosphate deaminase activity"/>
    <property type="evidence" value="ECO:0007669"/>
    <property type="project" value="UniProtKB-UniRule"/>
</dbReference>
<keyword evidence="2 4" id="KW-0378">Hydrolase</keyword>
<dbReference type="GO" id="GO:0019262">
    <property type="term" value="P:N-acetylneuraminate catabolic process"/>
    <property type="evidence" value="ECO:0007669"/>
    <property type="project" value="UniProtKB-UniRule"/>
</dbReference>
<dbReference type="GO" id="GO:0042802">
    <property type="term" value="F:identical protein binding"/>
    <property type="evidence" value="ECO:0007669"/>
    <property type="project" value="TreeGrafter"/>
</dbReference>
<dbReference type="Pfam" id="PF01182">
    <property type="entry name" value="Glucosamine_iso"/>
    <property type="match status" value="1"/>
</dbReference>